<dbReference type="AlphaFoldDB" id="A0A844ZAQ1"/>
<gene>
    <name evidence="2" type="ORF">GRI35_11295</name>
</gene>
<dbReference type="Proteomes" id="UP000460290">
    <property type="component" value="Unassembled WGS sequence"/>
</dbReference>
<name>A0A844ZAQ1_9SPHN</name>
<proteinExistence type="predicted"/>
<evidence type="ECO:0000256" key="1">
    <source>
        <dbReference type="SAM" id="MobiDB-lite"/>
    </source>
</evidence>
<feature type="region of interest" description="Disordered" evidence="1">
    <location>
        <begin position="22"/>
        <end position="43"/>
    </location>
</feature>
<dbReference type="RefSeq" id="WP_160614249.1">
    <property type="nucleotide sequence ID" value="NZ_JAUFQM010000001.1"/>
</dbReference>
<organism evidence="2 3">
    <name type="scientific">Pontixanthobacter aestiaquae</name>
    <dbReference type="NCBI Taxonomy" id="1509367"/>
    <lineage>
        <taxon>Bacteria</taxon>
        <taxon>Pseudomonadati</taxon>
        <taxon>Pseudomonadota</taxon>
        <taxon>Alphaproteobacteria</taxon>
        <taxon>Sphingomonadales</taxon>
        <taxon>Erythrobacteraceae</taxon>
        <taxon>Pontixanthobacter</taxon>
    </lineage>
</organism>
<dbReference type="OrthoDB" id="9847489at2"/>
<protein>
    <submittedName>
        <fullName evidence="2">Uncharacterized protein</fullName>
    </submittedName>
</protein>
<dbReference type="EMBL" id="WTYZ01000001">
    <property type="protein sequence ID" value="MXO83950.1"/>
    <property type="molecule type" value="Genomic_DNA"/>
</dbReference>
<reference evidence="2 3" key="1">
    <citation type="submission" date="2019-12" db="EMBL/GenBank/DDBJ databases">
        <title>Genomic-based taxomic classification of the family Erythrobacteraceae.</title>
        <authorList>
            <person name="Xu L."/>
        </authorList>
    </citation>
    <scope>NUCLEOTIDE SEQUENCE [LARGE SCALE GENOMIC DNA]</scope>
    <source>
        <strain evidence="2 3">KCTC 42006</strain>
    </source>
</reference>
<sequence>MRQIFLVTAAAAAIATQQMPAEQLSEQPAAQSIGEATSEPSEKFEDAVERIGKLFEDGFDELSGDDRVTRDLFLEAATSAETVLAEHPDLDEESKRDMHLKAANGYYYAAEKEHWMAPGASDDGALSTATIDYLLKALEHQKIVFAEGQNDLLVAEYLFGTTMLVEHGMTTGDPRTEEWSIANVHAGRLRIDESKMFDRDTHYGAMSDLAVTLIDHAKITGNAEARQEADKLIAEIPADERSFDLRDRLR</sequence>
<keyword evidence="3" id="KW-1185">Reference proteome</keyword>
<accession>A0A844ZAQ1</accession>
<evidence type="ECO:0000313" key="2">
    <source>
        <dbReference type="EMBL" id="MXO83950.1"/>
    </source>
</evidence>
<comment type="caution">
    <text evidence="2">The sequence shown here is derived from an EMBL/GenBank/DDBJ whole genome shotgun (WGS) entry which is preliminary data.</text>
</comment>
<feature type="compositionally biased region" description="Polar residues" evidence="1">
    <location>
        <begin position="22"/>
        <end position="39"/>
    </location>
</feature>
<evidence type="ECO:0000313" key="3">
    <source>
        <dbReference type="Proteomes" id="UP000460290"/>
    </source>
</evidence>